<gene>
    <name evidence="3" type="primary">LOC733561</name>
</gene>
<proteinExistence type="evidence at transcript level"/>
<dbReference type="EMBL" id="BC154857">
    <property type="protein sequence ID" value="AAI54858.1"/>
    <property type="molecule type" value="mRNA"/>
</dbReference>
<organism evidence="3">
    <name type="scientific">Xenopus tropicalis</name>
    <name type="common">Western clawed frog</name>
    <name type="synonym">Silurana tropicalis</name>
    <dbReference type="NCBI Taxonomy" id="8364"/>
    <lineage>
        <taxon>Eukaryota</taxon>
        <taxon>Metazoa</taxon>
        <taxon>Chordata</taxon>
        <taxon>Craniata</taxon>
        <taxon>Vertebrata</taxon>
        <taxon>Euteleostomi</taxon>
        <taxon>Amphibia</taxon>
        <taxon>Batrachia</taxon>
        <taxon>Anura</taxon>
        <taxon>Pipoidea</taxon>
        <taxon>Pipidae</taxon>
        <taxon>Xenopodinae</taxon>
        <taxon>Xenopus</taxon>
        <taxon>Silurana</taxon>
    </lineage>
</organism>
<dbReference type="AlphaFoldDB" id="A9JR60"/>
<comment type="similarity">
    <text evidence="1">Belongs to the histone H2B family.</text>
</comment>
<dbReference type="Gene3D" id="1.10.20.10">
    <property type="entry name" value="Histone, subunit A"/>
    <property type="match status" value="1"/>
</dbReference>
<name>A9JR60_XENTR</name>
<evidence type="ECO:0000256" key="2">
    <source>
        <dbReference type="SAM" id="MobiDB-lite"/>
    </source>
</evidence>
<dbReference type="GO" id="GO:0046982">
    <property type="term" value="F:protein heterodimerization activity"/>
    <property type="evidence" value="ECO:0007669"/>
    <property type="project" value="InterPro"/>
</dbReference>
<reference evidence="3" key="1">
    <citation type="submission" date="2007-11" db="EMBL/GenBank/DDBJ databases">
        <authorList>
            <consortium name="NIH - Xenopus Gene Collection (XGC) project"/>
        </authorList>
    </citation>
    <scope>NUCLEOTIDE SEQUENCE [LARGE SCALE MRNA]</scope>
    <source>
        <strain evidence="3">N6</strain>
        <tissue evidence="3">Ovary</tissue>
    </source>
</reference>
<dbReference type="GO" id="GO:0000786">
    <property type="term" value="C:nucleosome"/>
    <property type="evidence" value="ECO:0007669"/>
    <property type="project" value="InterPro"/>
</dbReference>
<protein>
    <submittedName>
        <fullName evidence="3">LOC733561 protein</fullName>
    </submittedName>
</protein>
<dbReference type="GO" id="GO:0003677">
    <property type="term" value="F:DNA binding"/>
    <property type="evidence" value="ECO:0007669"/>
    <property type="project" value="InterPro"/>
</dbReference>
<feature type="compositionally biased region" description="Polar residues" evidence="2">
    <location>
        <begin position="11"/>
        <end position="20"/>
    </location>
</feature>
<dbReference type="InterPro" id="IPR009072">
    <property type="entry name" value="Histone-fold"/>
</dbReference>
<dbReference type="InterPro" id="IPR000558">
    <property type="entry name" value="Histone_H2B"/>
</dbReference>
<evidence type="ECO:0000313" key="3">
    <source>
        <dbReference type="EMBL" id="AAI54858.1"/>
    </source>
</evidence>
<sequence>MKPTMKKMRSAGNNMPQSTLGKGKVKSKGRYSSFIYRVLKQNQRKSSFASLSKESTGKETCLCIADEAARLSLYNKRKTIICQEIQSAVKHIQAACPV</sequence>
<accession>A9JR60</accession>
<dbReference type="GO" id="GO:0030527">
    <property type="term" value="F:structural constituent of chromatin"/>
    <property type="evidence" value="ECO:0007669"/>
    <property type="project" value="InterPro"/>
</dbReference>
<dbReference type="SUPFAM" id="SSF47113">
    <property type="entry name" value="Histone-fold"/>
    <property type="match status" value="1"/>
</dbReference>
<feature type="region of interest" description="Disordered" evidence="2">
    <location>
        <begin position="1"/>
        <end position="27"/>
    </location>
</feature>
<evidence type="ECO:0000256" key="1">
    <source>
        <dbReference type="ARBA" id="ARBA00006846"/>
    </source>
</evidence>
<dbReference type="PRINTS" id="PR00621">
    <property type="entry name" value="HISTONEH2B"/>
</dbReference>